<evidence type="ECO:0000256" key="2">
    <source>
        <dbReference type="ARBA" id="ARBA00008627"/>
    </source>
</evidence>
<evidence type="ECO:0000256" key="13">
    <source>
        <dbReference type="ARBA" id="ARBA00047540"/>
    </source>
</evidence>
<dbReference type="GO" id="GO:0055091">
    <property type="term" value="P:phospholipid homeostasis"/>
    <property type="evidence" value="ECO:0007669"/>
    <property type="project" value="TreeGrafter"/>
</dbReference>
<keyword evidence="11" id="KW-0046">Antibiotic resistance</keyword>
<comment type="similarity">
    <text evidence="2">Belongs to the LPG synthase family.</text>
</comment>
<keyword evidence="7 14" id="KW-0812">Transmembrane</keyword>
<dbReference type="STRING" id="573413.Spirs_1203"/>
<dbReference type="GO" id="GO:0046677">
    <property type="term" value="P:response to antibiotic"/>
    <property type="evidence" value="ECO:0007669"/>
    <property type="project" value="UniProtKB-KW"/>
</dbReference>
<gene>
    <name evidence="16" type="ordered locus">Spirs_1203</name>
</gene>
<feature type="transmembrane region" description="Helical" evidence="14">
    <location>
        <begin position="53"/>
        <end position="73"/>
    </location>
</feature>
<keyword evidence="8 14" id="KW-1133">Transmembrane helix</keyword>
<dbReference type="KEGG" id="ssm:Spirs_1203"/>
<dbReference type="OrthoDB" id="145485at2"/>
<feature type="domain" description="Phosphatidylglycerol lysyltransferase C-terminal" evidence="15">
    <location>
        <begin position="546"/>
        <end position="830"/>
    </location>
</feature>
<name>E1R2Q0_SEDSS</name>
<dbReference type="RefSeq" id="WP_013253796.1">
    <property type="nucleotide sequence ID" value="NC_014364.1"/>
</dbReference>
<comment type="catalytic activity">
    <reaction evidence="13">
        <text>L-lysyl-tRNA(Lys) + a 1,2-diacyl-sn-glycero-3-phospho-(1'-sn-glycerol) = a 1,2-diacyl-sn-glycero-3-phospho-1'-(3'-O-L-lysyl)-sn-glycerol + tRNA(Lys)</text>
        <dbReference type="Rhea" id="RHEA:10668"/>
        <dbReference type="Rhea" id="RHEA-COMP:9696"/>
        <dbReference type="Rhea" id="RHEA-COMP:9697"/>
        <dbReference type="ChEBI" id="CHEBI:64716"/>
        <dbReference type="ChEBI" id="CHEBI:75792"/>
        <dbReference type="ChEBI" id="CHEBI:78442"/>
        <dbReference type="ChEBI" id="CHEBI:78529"/>
        <dbReference type="EC" id="2.3.2.3"/>
    </reaction>
</comment>
<dbReference type="InterPro" id="IPR051211">
    <property type="entry name" value="PG_lysyltransferase"/>
</dbReference>
<feature type="transmembrane region" description="Helical" evidence="14">
    <location>
        <begin position="208"/>
        <end position="231"/>
    </location>
</feature>
<feature type="transmembrane region" description="Helical" evidence="14">
    <location>
        <begin position="495"/>
        <end position="519"/>
    </location>
</feature>
<evidence type="ECO:0000256" key="12">
    <source>
        <dbReference type="ARBA" id="ARBA00031899"/>
    </source>
</evidence>
<dbReference type="AlphaFoldDB" id="E1R2Q0"/>
<comment type="subcellular location">
    <subcellularLocation>
        <location evidence="1">Cell membrane</location>
        <topology evidence="1">Multi-pass membrane protein</topology>
    </subcellularLocation>
</comment>
<feature type="transmembrane region" description="Helical" evidence="14">
    <location>
        <begin position="427"/>
        <end position="444"/>
    </location>
</feature>
<evidence type="ECO:0000313" key="17">
    <source>
        <dbReference type="Proteomes" id="UP000002318"/>
    </source>
</evidence>
<evidence type="ECO:0000256" key="3">
    <source>
        <dbReference type="ARBA" id="ARBA00012014"/>
    </source>
</evidence>
<dbReference type="SUPFAM" id="SSF55729">
    <property type="entry name" value="Acyl-CoA N-acyltransferases (Nat)"/>
    <property type="match status" value="1"/>
</dbReference>
<feature type="transmembrane region" description="Helical" evidence="14">
    <location>
        <begin position="292"/>
        <end position="311"/>
    </location>
</feature>
<dbReference type="eggNOG" id="COG2898">
    <property type="taxonomic scope" value="Bacteria"/>
</dbReference>
<keyword evidence="6" id="KW-0808">Transferase</keyword>
<keyword evidence="9" id="KW-0443">Lipid metabolism</keyword>
<keyword evidence="10 14" id="KW-0472">Membrane</keyword>
<organism evidence="16 17">
    <name type="scientific">Sediminispirochaeta smaragdinae (strain DSM 11293 / JCM 15392 / SEBR 4228)</name>
    <name type="common">Spirochaeta smaragdinae</name>
    <dbReference type="NCBI Taxonomy" id="573413"/>
    <lineage>
        <taxon>Bacteria</taxon>
        <taxon>Pseudomonadati</taxon>
        <taxon>Spirochaetota</taxon>
        <taxon>Spirochaetia</taxon>
        <taxon>Spirochaetales</taxon>
        <taxon>Spirochaetaceae</taxon>
        <taxon>Sediminispirochaeta</taxon>
    </lineage>
</organism>
<evidence type="ECO:0000256" key="10">
    <source>
        <dbReference type="ARBA" id="ARBA00023136"/>
    </source>
</evidence>
<evidence type="ECO:0000256" key="8">
    <source>
        <dbReference type="ARBA" id="ARBA00022989"/>
    </source>
</evidence>
<evidence type="ECO:0000259" key="15">
    <source>
        <dbReference type="Pfam" id="PF09924"/>
    </source>
</evidence>
<feature type="transmembrane region" description="Helical" evidence="14">
    <location>
        <begin position="15"/>
        <end position="32"/>
    </location>
</feature>
<feature type="transmembrane region" description="Helical" evidence="14">
    <location>
        <begin position="456"/>
        <end position="475"/>
    </location>
</feature>
<accession>E1R2Q0</accession>
<dbReference type="HOGENOM" id="CLU_008255_7_0_12"/>
<keyword evidence="5" id="KW-1003">Cell membrane</keyword>
<reference evidence="16 17" key="1">
    <citation type="journal article" date="2010" name="Stand. Genomic Sci.">
        <title>Complete genome sequence of Spirochaeta smaragdinae type strain (SEBR 4228).</title>
        <authorList>
            <person name="Mavromatis K."/>
            <person name="Yasawong M."/>
            <person name="Chertkov O."/>
            <person name="Lapidus A."/>
            <person name="Lucas S."/>
            <person name="Nolan M."/>
            <person name="Del Rio T.G."/>
            <person name="Tice H."/>
            <person name="Cheng J.F."/>
            <person name="Pitluck S."/>
            <person name="Liolios K."/>
            <person name="Ivanova N."/>
            <person name="Tapia R."/>
            <person name="Han C."/>
            <person name="Bruce D."/>
            <person name="Goodwin L."/>
            <person name="Pati A."/>
            <person name="Chen A."/>
            <person name="Palaniappan K."/>
            <person name="Land M."/>
            <person name="Hauser L."/>
            <person name="Chang Y.J."/>
            <person name="Jeffries C.D."/>
            <person name="Detter J.C."/>
            <person name="Rohde M."/>
            <person name="Brambilla E."/>
            <person name="Spring S."/>
            <person name="Goker M."/>
            <person name="Sikorski J."/>
            <person name="Woyke T."/>
            <person name="Bristow J."/>
            <person name="Eisen J.A."/>
            <person name="Markowitz V."/>
            <person name="Hugenholtz P."/>
            <person name="Klenk H.P."/>
            <person name="Kyrpides N.C."/>
        </authorList>
    </citation>
    <scope>NUCLEOTIDE SEQUENCE [LARGE SCALE GENOMIC DNA]</scope>
    <source>
        <strain evidence="17">DSM 11293 / JCM 15392 / SEBR 4228</strain>
    </source>
</reference>
<feature type="transmembrane region" description="Helical" evidence="14">
    <location>
        <begin position="375"/>
        <end position="395"/>
    </location>
</feature>
<keyword evidence="17" id="KW-1185">Reference proteome</keyword>
<feature type="transmembrane region" description="Helical" evidence="14">
    <location>
        <begin position="835"/>
        <end position="856"/>
    </location>
</feature>
<evidence type="ECO:0000256" key="1">
    <source>
        <dbReference type="ARBA" id="ARBA00004651"/>
    </source>
</evidence>
<evidence type="ECO:0000256" key="9">
    <source>
        <dbReference type="ARBA" id="ARBA00023098"/>
    </source>
</evidence>
<evidence type="ECO:0000256" key="5">
    <source>
        <dbReference type="ARBA" id="ARBA00022475"/>
    </source>
</evidence>
<feature type="transmembrane region" description="Helical" evidence="14">
    <location>
        <begin position="402"/>
        <end position="421"/>
    </location>
</feature>
<evidence type="ECO:0000256" key="4">
    <source>
        <dbReference type="ARBA" id="ARBA00021546"/>
    </source>
</evidence>
<dbReference type="NCBIfam" id="NF033480">
    <property type="entry name" value="bifunc_MprF"/>
    <property type="match status" value="1"/>
</dbReference>
<feature type="transmembrane region" description="Helical" evidence="14">
    <location>
        <begin position="332"/>
        <end position="355"/>
    </location>
</feature>
<dbReference type="PANTHER" id="PTHR34697">
    <property type="entry name" value="PHOSPHATIDYLGLYCEROL LYSYLTRANSFERASE"/>
    <property type="match status" value="1"/>
</dbReference>
<evidence type="ECO:0000256" key="7">
    <source>
        <dbReference type="ARBA" id="ARBA00022692"/>
    </source>
</evidence>
<dbReference type="Proteomes" id="UP000002318">
    <property type="component" value="Chromosome"/>
</dbReference>
<feature type="transmembrane region" description="Helical" evidence="14">
    <location>
        <begin position="132"/>
        <end position="153"/>
    </location>
</feature>
<dbReference type="EMBL" id="CP002116">
    <property type="protein sequence ID" value="ADK80332.1"/>
    <property type="molecule type" value="Genomic_DNA"/>
</dbReference>
<dbReference type="Pfam" id="PF09924">
    <property type="entry name" value="LPG_synthase_C"/>
    <property type="match status" value="1"/>
</dbReference>
<dbReference type="eggNOG" id="COG0392">
    <property type="taxonomic scope" value="Bacteria"/>
</dbReference>
<dbReference type="GO" id="GO:0050071">
    <property type="term" value="F:phosphatidylglycerol lysyltransferase activity"/>
    <property type="evidence" value="ECO:0007669"/>
    <property type="project" value="UniProtKB-EC"/>
</dbReference>
<evidence type="ECO:0000313" key="16">
    <source>
        <dbReference type="EMBL" id="ADK80332.1"/>
    </source>
</evidence>
<dbReference type="GO" id="GO:0005886">
    <property type="term" value="C:plasma membrane"/>
    <property type="evidence" value="ECO:0007669"/>
    <property type="project" value="UniProtKB-SubCell"/>
</dbReference>
<sequence length="858" mass="96420">MQITTIFAGKNLRKFIFSVIPLLFFLFSLVVISKELHQVHIEEIKRQIAFIPLDRILLALLLTLAGYIVLTLYDVLSLHVIGKRLKYSQTAQVSFISTAISYNVGMTLLSSGSLRFRLYSRYGLLPIDVGKIIPLCSLTFWLGFLLIGSGIFSLGNVQLPDWIPLAPWGVRIVGVVMFLLVVAYLVLVVSGRQIKIAKLQFPLPRLPLALLQFVVSSADWLLAVGVFYVLLPHSVEGISFFMITGVFMAAQVFGIISNVPGGLGVLDSVLILYLSPLVGPQQSAAYVFAYRLFYYLLPFLVALIMLVIHEIKARAEIFERVPRFFFRGITTLIPPIFAALVFVGGIVLLFSGVTPEINQRMNLLIEVIPLPVIEMTHFLASCAGAMLLPLAYGLLKRKNAAYYLSLVMLLLGSLFSLTKALDYEEAITLFVMFLLLLPCRKYFYRETSLTSQFFSTEWIVAIAMTIITVLWLGFFSHKHVEYSSDLFWQVSLHGYAPRSLRATVGIMLVLLGSGIVMLIRSPNPSIALPGKKEMEQVRQILAEVEGTGGMLALLGDKELLFSPSGKSFLMYGISGRTWAVMGDPVGDKQEGRELLWRLKDLSDRYMGWPVLYEVGTANLSTYAEMGYSFFKIGEEAIVDLKNFSLEGKEAKKYRYTLNKLGSEGYRFTVLPSGEVNDHLQKLKQVSDAWLESKQAKEKGFSMGFFDEAYLKQTPCALVFKNDELVAFANIWRDGTGYELSVDLMRYLPSVSDNIMDYLFLNLFAWGKEQLFSRFNLGMAPLSGLENRALAPGWNKLGALIYQHGEAFYNFQGVRQYKEKFHPHWESRYIALPPRVGHYLIFIQIASLISGGLQGIITK</sequence>
<proteinExistence type="inferred from homology"/>
<evidence type="ECO:0000256" key="14">
    <source>
        <dbReference type="SAM" id="Phobius"/>
    </source>
</evidence>
<evidence type="ECO:0000256" key="6">
    <source>
        <dbReference type="ARBA" id="ARBA00022679"/>
    </source>
</evidence>
<dbReference type="InterPro" id="IPR024320">
    <property type="entry name" value="LPG_synthase_C"/>
</dbReference>
<dbReference type="Pfam" id="PF03706">
    <property type="entry name" value="LPG_synthase_TM"/>
    <property type="match status" value="1"/>
</dbReference>
<dbReference type="EC" id="2.3.2.3" evidence="3"/>
<dbReference type="GO" id="GO:0006629">
    <property type="term" value="P:lipid metabolic process"/>
    <property type="evidence" value="ECO:0007669"/>
    <property type="project" value="UniProtKB-KW"/>
</dbReference>
<protein>
    <recommendedName>
        <fullName evidence="4">Phosphatidylglycerol lysyltransferase</fullName>
        <ecNumber evidence="3">2.3.2.3</ecNumber>
    </recommendedName>
    <alternativeName>
        <fullName evidence="12">Lysylphosphatidylglycerol synthase</fullName>
    </alternativeName>
</protein>
<feature type="transmembrane region" description="Helical" evidence="14">
    <location>
        <begin position="263"/>
        <end position="280"/>
    </location>
</feature>
<dbReference type="InterPro" id="IPR022791">
    <property type="entry name" value="L-PG_synthase/AglD"/>
</dbReference>
<dbReference type="PANTHER" id="PTHR34697:SF2">
    <property type="entry name" value="PHOSPHATIDYLGLYCEROL LYSYLTRANSFERASE"/>
    <property type="match status" value="1"/>
</dbReference>
<evidence type="ECO:0000256" key="11">
    <source>
        <dbReference type="ARBA" id="ARBA00023251"/>
    </source>
</evidence>
<dbReference type="InterPro" id="IPR016181">
    <property type="entry name" value="Acyl_CoA_acyltransferase"/>
</dbReference>
<feature type="transmembrane region" description="Helical" evidence="14">
    <location>
        <begin position="165"/>
        <end position="187"/>
    </location>
</feature>